<dbReference type="RefSeq" id="XP_040656885.1">
    <property type="nucleotide sequence ID" value="XM_040801852.1"/>
</dbReference>
<dbReference type="InterPro" id="IPR005198">
    <property type="entry name" value="Glyco_hydro_76"/>
</dbReference>
<dbReference type="InterPro" id="IPR053169">
    <property type="entry name" value="MUG_Protein"/>
</dbReference>
<evidence type="ECO:0000313" key="3">
    <source>
        <dbReference type="Proteomes" id="UP000076580"/>
    </source>
</evidence>
<dbReference type="GO" id="GO:0016787">
    <property type="term" value="F:hydrolase activity"/>
    <property type="evidence" value="ECO:0007669"/>
    <property type="project" value="UniProtKB-KW"/>
</dbReference>
<dbReference type="Proteomes" id="UP000076580">
    <property type="component" value="Chromosome 02"/>
</dbReference>
<feature type="region of interest" description="Disordered" evidence="1">
    <location>
        <begin position="595"/>
        <end position="662"/>
    </location>
</feature>
<proteinExistence type="predicted"/>
<dbReference type="GeneID" id="63717187"/>
<dbReference type="SUPFAM" id="SSF48208">
    <property type="entry name" value="Six-hairpin glycosidases"/>
    <property type="match status" value="1"/>
</dbReference>
<evidence type="ECO:0000256" key="1">
    <source>
        <dbReference type="SAM" id="MobiDB-lite"/>
    </source>
</evidence>
<dbReference type="Gene3D" id="1.50.10.20">
    <property type="match status" value="1"/>
</dbReference>
<comment type="caution">
    <text evidence="2">The sequence shown here is derived from an EMBL/GenBank/DDBJ whole genome shotgun (WGS) entry which is preliminary data.</text>
</comment>
<dbReference type="PANTHER" id="PTHR47791:SF2">
    <property type="entry name" value="ENDO MANNANASE, GH76 FAMILY (EUROFUNG)"/>
    <property type="match status" value="1"/>
</dbReference>
<sequence>MSLPGSRTRGHRQHCCEYTEKLETAALLSPPSNPVSSRTNGWSRKTLHGWLSCPRRKVVCRLLAGCLSVLLVVHHVFPATLHPLTLTVTAGRFFCPAWHTKSSLAPDAEPPESRSPSQVSGGTLESVLILEDAFAALSVLQTTYFDALNGTWPSSIDWTGAVIETVVSGMLATLTQSLADGDFGTGASWRQKENLISSVYGQVVHSFFGQNAEAIKNQAYDDMLWAVLGWLEAFRFVRLHAELHHPGTKEDDCTGLPGRLGQALQTMPWQGYRFFCTFANRARDFWDRASEGWDTTLCHGGMTWNPRLLPYKNAVTNELWISASVAMYQHFPDDAFDASWVASKGFPTKDPVYLAAAVEGYRWLQRVGMTNRQGLYVDGYHVDGSRPGNVECDIRDETVYTYNQGIILTGQRGLWSVTGSSSYLDDGHRLVRSVVEATGWNLAANAPVDIIDDLPPGELPPWRGIGRGGILEERCDVRATCSQDSQTFKGIFFHHLAGFCAAADADGSGRGAAETTPRPGLVRLSHDKACRSYVGWVKHNADAARRTRDSSGRFGMWWGAGIFHDPLVGRHDDGGRPANATDYRNDGTPLDAIWGTDSKWMPGMRAQGPGCHDDMRRPKMKAREAAMGSAGSGTAAEPEPTLSSRASDPNARGRGRTVETQMGGLALLRAHYELSRRLLDTP</sequence>
<evidence type="ECO:0000313" key="2">
    <source>
        <dbReference type="EMBL" id="KYK57533.1"/>
    </source>
</evidence>
<gene>
    <name evidence="2" type="ORF">DCS_04544</name>
</gene>
<dbReference type="InterPro" id="IPR008928">
    <property type="entry name" value="6-hairpin_glycosidase_sf"/>
</dbReference>
<dbReference type="EMBL" id="LAYC01000002">
    <property type="protein sequence ID" value="KYK57533.1"/>
    <property type="molecule type" value="Genomic_DNA"/>
</dbReference>
<keyword evidence="2" id="KW-0378">Hydrolase</keyword>
<dbReference type="PANTHER" id="PTHR47791">
    <property type="entry name" value="MEIOTICALLY UP-REGULATED GENE 191 PROTEIN"/>
    <property type="match status" value="1"/>
</dbReference>
<dbReference type="GO" id="GO:0005975">
    <property type="term" value="P:carbohydrate metabolic process"/>
    <property type="evidence" value="ECO:0007669"/>
    <property type="project" value="InterPro"/>
</dbReference>
<feature type="compositionally biased region" description="Basic and acidic residues" evidence="1">
    <location>
        <begin position="611"/>
        <end position="624"/>
    </location>
</feature>
<organism evidence="2 3">
    <name type="scientific">Drechmeria coniospora</name>
    <name type="common">Nematophagous fungus</name>
    <name type="synonym">Meria coniospora</name>
    <dbReference type="NCBI Taxonomy" id="98403"/>
    <lineage>
        <taxon>Eukaryota</taxon>
        <taxon>Fungi</taxon>
        <taxon>Dikarya</taxon>
        <taxon>Ascomycota</taxon>
        <taxon>Pezizomycotina</taxon>
        <taxon>Sordariomycetes</taxon>
        <taxon>Hypocreomycetidae</taxon>
        <taxon>Hypocreales</taxon>
        <taxon>Ophiocordycipitaceae</taxon>
        <taxon>Drechmeria</taxon>
    </lineage>
</organism>
<dbReference type="STRING" id="98403.A0A151GK88"/>
<dbReference type="InParanoid" id="A0A151GK88"/>
<dbReference type="Pfam" id="PF03663">
    <property type="entry name" value="Glyco_hydro_76"/>
    <property type="match status" value="1"/>
</dbReference>
<dbReference type="AlphaFoldDB" id="A0A151GK88"/>
<accession>A0A151GK88</accession>
<protein>
    <submittedName>
        <fullName evidence="2">Glycosyl hydrolase</fullName>
    </submittedName>
</protein>
<keyword evidence="3" id="KW-1185">Reference proteome</keyword>
<reference evidence="2 3" key="1">
    <citation type="journal article" date="2016" name="Sci. Rep.">
        <title>Insights into Adaptations to a Near-Obligate Nematode Endoparasitic Lifestyle from the Finished Genome of Drechmeria coniospora.</title>
        <authorList>
            <person name="Zhang L."/>
            <person name="Zhou Z."/>
            <person name="Guo Q."/>
            <person name="Fokkens L."/>
            <person name="Miskei M."/>
            <person name="Pocsi I."/>
            <person name="Zhang W."/>
            <person name="Chen M."/>
            <person name="Wang L."/>
            <person name="Sun Y."/>
            <person name="Donzelli B.G."/>
            <person name="Gibson D.M."/>
            <person name="Nelson D.R."/>
            <person name="Luo J.G."/>
            <person name="Rep M."/>
            <person name="Liu H."/>
            <person name="Yang S."/>
            <person name="Wang J."/>
            <person name="Krasnoff S.B."/>
            <person name="Xu Y."/>
            <person name="Molnar I."/>
            <person name="Lin M."/>
        </authorList>
    </citation>
    <scope>NUCLEOTIDE SEQUENCE [LARGE SCALE GENOMIC DNA]</scope>
    <source>
        <strain evidence="2 3">ARSEF 6962</strain>
    </source>
</reference>
<feature type="compositionally biased region" description="Low complexity" evidence="1">
    <location>
        <begin position="625"/>
        <end position="636"/>
    </location>
</feature>
<name>A0A151GK88_DRECN</name>